<name>A0A2H1VTF3_SPOFR</name>
<dbReference type="EMBL" id="ODYU01004347">
    <property type="protein sequence ID" value="SOQ44125.1"/>
    <property type="molecule type" value="Genomic_DNA"/>
</dbReference>
<protein>
    <submittedName>
        <fullName evidence="1">SFRICE_019760</fullName>
    </submittedName>
</protein>
<accession>A0A2H1VTF3</accession>
<evidence type="ECO:0000313" key="1">
    <source>
        <dbReference type="EMBL" id="SOQ44125.1"/>
    </source>
</evidence>
<dbReference type="AlphaFoldDB" id="A0A2H1VTF3"/>
<gene>
    <name evidence="1" type="ORF">SFRICE_019760</name>
</gene>
<proteinExistence type="predicted"/>
<organism evidence="1">
    <name type="scientific">Spodoptera frugiperda</name>
    <name type="common">Fall armyworm</name>
    <dbReference type="NCBI Taxonomy" id="7108"/>
    <lineage>
        <taxon>Eukaryota</taxon>
        <taxon>Metazoa</taxon>
        <taxon>Ecdysozoa</taxon>
        <taxon>Arthropoda</taxon>
        <taxon>Hexapoda</taxon>
        <taxon>Insecta</taxon>
        <taxon>Pterygota</taxon>
        <taxon>Neoptera</taxon>
        <taxon>Endopterygota</taxon>
        <taxon>Lepidoptera</taxon>
        <taxon>Glossata</taxon>
        <taxon>Ditrysia</taxon>
        <taxon>Noctuoidea</taxon>
        <taxon>Noctuidae</taxon>
        <taxon>Amphipyrinae</taxon>
        <taxon>Spodoptera</taxon>
    </lineage>
</organism>
<reference evidence="1" key="1">
    <citation type="submission" date="2016-07" db="EMBL/GenBank/DDBJ databases">
        <authorList>
            <person name="Bretaudeau A."/>
        </authorList>
    </citation>
    <scope>NUCLEOTIDE SEQUENCE</scope>
    <source>
        <strain evidence="1">Rice</strain>
        <tissue evidence="1">Whole body</tissue>
    </source>
</reference>
<sequence length="77" mass="9105">MSSSDSNREAFDIISNFNETDSVEDKRRGRIYKERVNYLALLDSYEFQVRFRLDKESTEELLLEIHPHIRVTGSSLH</sequence>